<evidence type="ECO:0000259" key="5">
    <source>
        <dbReference type="Pfam" id="PF08281"/>
    </source>
</evidence>
<dbReference type="Gene3D" id="1.10.10.10">
    <property type="entry name" value="Winged helix-like DNA-binding domain superfamily/Winged helix DNA-binding domain"/>
    <property type="match status" value="1"/>
</dbReference>
<evidence type="ECO:0000313" key="6">
    <source>
        <dbReference type="EMBL" id="MFD2554958.1"/>
    </source>
</evidence>
<keyword evidence="3" id="KW-0731">Sigma factor</keyword>
<dbReference type="InterPro" id="IPR013249">
    <property type="entry name" value="RNA_pol_sigma70_r4_t2"/>
</dbReference>
<comment type="caution">
    <text evidence="6">The sequence shown here is derived from an EMBL/GenBank/DDBJ whole genome shotgun (WGS) entry which is preliminary data.</text>
</comment>
<gene>
    <name evidence="6" type="ORF">ACFSQW_11195</name>
</gene>
<feature type="domain" description="RNA polymerase sigma factor 70 region 4 type 2" evidence="5">
    <location>
        <begin position="125"/>
        <end position="175"/>
    </location>
</feature>
<dbReference type="Gene3D" id="1.10.1740.10">
    <property type="match status" value="1"/>
</dbReference>
<evidence type="ECO:0000313" key="7">
    <source>
        <dbReference type="Proteomes" id="UP001597440"/>
    </source>
</evidence>
<name>A0ABW5L315_9SPHI</name>
<dbReference type="NCBIfam" id="TIGR02937">
    <property type="entry name" value="sigma70-ECF"/>
    <property type="match status" value="1"/>
</dbReference>
<dbReference type="SUPFAM" id="SSF88946">
    <property type="entry name" value="Sigma2 domain of RNA polymerase sigma factors"/>
    <property type="match status" value="1"/>
</dbReference>
<dbReference type="InterPro" id="IPR013325">
    <property type="entry name" value="RNA_pol_sigma_r2"/>
</dbReference>
<dbReference type="InterPro" id="IPR013324">
    <property type="entry name" value="RNA_pol_sigma_r3/r4-like"/>
</dbReference>
<dbReference type="CDD" id="cd06171">
    <property type="entry name" value="Sigma70_r4"/>
    <property type="match status" value="1"/>
</dbReference>
<evidence type="ECO:0000256" key="4">
    <source>
        <dbReference type="ARBA" id="ARBA00023163"/>
    </source>
</evidence>
<accession>A0ABW5L315</accession>
<keyword evidence="2" id="KW-0805">Transcription regulation</keyword>
<dbReference type="PANTHER" id="PTHR43133:SF46">
    <property type="entry name" value="RNA POLYMERASE SIGMA-70 FACTOR ECF SUBFAMILY"/>
    <property type="match status" value="1"/>
</dbReference>
<evidence type="ECO:0000256" key="2">
    <source>
        <dbReference type="ARBA" id="ARBA00023015"/>
    </source>
</evidence>
<keyword evidence="7" id="KW-1185">Reference proteome</keyword>
<evidence type="ECO:0000256" key="1">
    <source>
        <dbReference type="ARBA" id="ARBA00010641"/>
    </source>
</evidence>
<dbReference type="Proteomes" id="UP001597440">
    <property type="component" value="Unassembled WGS sequence"/>
</dbReference>
<dbReference type="SUPFAM" id="SSF88659">
    <property type="entry name" value="Sigma3 and sigma4 domains of RNA polymerase sigma factors"/>
    <property type="match status" value="1"/>
</dbReference>
<dbReference type="InterPro" id="IPR014284">
    <property type="entry name" value="RNA_pol_sigma-70_dom"/>
</dbReference>
<organism evidence="6 7">
    <name type="scientific">Sphingobacterium tabacisoli</name>
    <dbReference type="NCBI Taxonomy" id="2044855"/>
    <lineage>
        <taxon>Bacteria</taxon>
        <taxon>Pseudomonadati</taxon>
        <taxon>Bacteroidota</taxon>
        <taxon>Sphingobacteriia</taxon>
        <taxon>Sphingobacteriales</taxon>
        <taxon>Sphingobacteriaceae</taxon>
        <taxon>Sphingobacterium</taxon>
    </lineage>
</organism>
<reference evidence="7" key="1">
    <citation type="journal article" date="2019" name="Int. J. Syst. Evol. Microbiol.">
        <title>The Global Catalogue of Microorganisms (GCM) 10K type strain sequencing project: providing services to taxonomists for standard genome sequencing and annotation.</title>
        <authorList>
            <consortium name="The Broad Institute Genomics Platform"/>
            <consortium name="The Broad Institute Genome Sequencing Center for Infectious Disease"/>
            <person name="Wu L."/>
            <person name="Ma J."/>
        </authorList>
    </citation>
    <scope>NUCLEOTIDE SEQUENCE [LARGE SCALE GENOMIC DNA]</scope>
    <source>
        <strain evidence="7">KCTC 52298</strain>
    </source>
</reference>
<dbReference type="EMBL" id="JBHULD010000014">
    <property type="protein sequence ID" value="MFD2554958.1"/>
    <property type="molecule type" value="Genomic_DNA"/>
</dbReference>
<protein>
    <submittedName>
        <fullName evidence="6">RNA polymerase sigma factor</fullName>
    </submittedName>
</protein>
<dbReference type="PANTHER" id="PTHR43133">
    <property type="entry name" value="RNA POLYMERASE ECF-TYPE SIGMA FACTO"/>
    <property type="match status" value="1"/>
</dbReference>
<keyword evidence="4" id="KW-0804">Transcription</keyword>
<comment type="similarity">
    <text evidence="1">Belongs to the sigma-70 factor family. ECF subfamily.</text>
</comment>
<proteinExistence type="inferred from homology"/>
<dbReference type="InterPro" id="IPR039425">
    <property type="entry name" value="RNA_pol_sigma-70-like"/>
</dbReference>
<dbReference type="InterPro" id="IPR036388">
    <property type="entry name" value="WH-like_DNA-bd_sf"/>
</dbReference>
<sequence>MQLVIEVNKMDQMVSDFRAGKPEAYQDIFYLLYQPLCLFLAKMGLDNFVAEEIVHDSFLKLWNRNGDFSELHSIRSFLYVSCKNAALNLLDKEKRHRVKAEGYQYSLDWFDVPVTQQMIYTETIQEVHLAIEKLPEQCRNVIRLLFVEGYTPQEVADELGISSSTVYNQKMRGIQLLRNVLNKDQLFVFMLVFADVVCCSVK</sequence>
<dbReference type="Pfam" id="PF08281">
    <property type="entry name" value="Sigma70_r4_2"/>
    <property type="match status" value="1"/>
</dbReference>
<evidence type="ECO:0000256" key="3">
    <source>
        <dbReference type="ARBA" id="ARBA00023082"/>
    </source>
</evidence>